<dbReference type="PANTHER" id="PTHR30287">
    <property type="entry name" value="MEMBRANE COMPONENT OF PREDICTED ABC SUPERFAMILY METABOLITE UPTAKE TRANSPORTER"/>
    <property type="match status" value="1"/>
</dbReference>
<dbReference type="RefSeq" id="WP_201811315.1">
    <property type="nucleotide sequence ID" value="NZ_JAERRI010000030.1"/>
</dbReference>
<keyword evidence="2" id="KW-1003">Cell membrane</keyword>
<protein>
    <submittedName>
        <fullName evidence="8">FtsX-like permease family protein</fullName>
    </submittedName>
</protein>
<evidence type="ECO:0000256" key="6">
    <source>
        <dbReference type="SAM" id="Phobius"/>
    </source>
</evidence>
<comment type="subcellular location">
    <subcellularLocation>
        <location evidence="1">Cell membrane</location>
        <topology evidence="1">Multi-pass membrane protein</topology>
    </subcellularLocation>
</comment>
<evidence type="ECO:0000256" key="5">
    <source>
        <dbReference type="ARBA" id="ARBA00023136"/>
    </source>
</evidence>
<evidence type="ECO:0000256" key="4">
    <source>
        <dbReference type="ARBA" id="ARBA00022989"/>
    </source>
</evidence>
<feature type="transmembrane region" description="Helical" evidence="6">
    <location>
        <begin position="285"/>
        <end position="309"/>
    </location>
</feature>
<dbReference type="InterPro" id="IPR038766">
    <property type="entry name" value="Membrane_comp_ABC_pdt"/>
</dbReference>
<feature type="transmembrane region" description="Helical" evidence="6">
    <location>
        <begin position="63"/>
        <end position="88"/>
    </location>
</feature>
<comment type="caution">
    <text evidence="8">The sequence shown here is derived from an EMBL/GenBank/DDBJ whole genome shotgun (WGS) entry which is preliminary data.</text>
</comment>
<sequence length="449" mass="45670">MPSGLARAALRGHRPAFAGTAVAALFAAAVVGASVTMLAVAGADGVPVAARRTMAAHGVGEMALVLLLGSVYLSVFVIASTMGTAVAQQHREFAMLRAVGARPWQIRRAVAVQAVLAAVPAALAGCALGAVLARWWFGGMVARGLIPGGVAFRFSWVALPVCLAVAVVTSAVAGLLAAARFAGLRPARALAEAAAGRRKLGPLRLPLGLLATAGGVLLSRLLADQPAEKAGQGAFLVLLLFCAGVALLGPRLVGPAAWLVSRLVGRFGGAAGLAMRNVSAQSRRFSAAVVPLVLVVAFGTTKIALHTTAQHLTGSAGPPDEVWLDQVGTGMYAGFAAIAAANTLAVITAERRRELALLRLIGSYRRQVRAMAAWEAAVVAGTALVLGTAIALLTLAPVLRQMFGAALPYVPWPTAAAIAGGTLLLALLSTGLPVHLTLRRRATETLAAA</sequence>
<feature type="transmembrane region" description="Helical" evidence="6">
    <location>
        <begin position="109"/>
        <end position="137"/>
    </location>
</feature>
<gene>
    <name evidence="8" type="ORF">JK360_35725</name>
</gene>
<evidence type="ECO:0000313" key="8">
    <source>
        <dbReference type="EMBL" id="MBL1094605.1"/>
    </source>
</evidence>
<evidence type="ECO:0000256" key="2">
    <source>
        <dbReference type="ARBA" id="ARBA00022475"/>
    </source>
</evidence>
<feature type="transmembrane region" description="Helical" evidence="6">
    <location>
        <begin position="370"/>
        <end position="395"/>
    </location>
</feature>
<evidence type="ECO:0000259" key="7">
    <source>
        <dbReference type="Pfam" id="PF02687"/>
    </source>
</evidence>
<feature type="domain" description="ABC3 transporter permease C-terminal" evidence="7">
    <location>
        <begin position="335"/>
        <end position="435"/>
    </location>
</feature>
<feature type="transmembrane region" description="Helical" evidence="6">
    <location>
        <begin position="415"/>
        <end position="436"/>
    </location>
</feature>
<accession>A0ABS1N3U6</accession>
<keyword evidence="3 6" id="KW-0812">Transmembrane</keyword>
<feature type="transmembrane region" description="Helical" evidence="6">
    <location>
        <begin position="329"/>
        <end position="349"/>
    </location>
</feature>
<dbReference type="EMBL" id="JAERRI010000030">
    <property type="protein sequence ID" value="MBL1094605.1"/>
    <property type="molecule type" value="Genomic_DNA"/>
</dbReference>
<dbReference type="Proteomes" id="UP000629371">
    <property type="component" value="Unassembled WGS sequence"/>
</dbReference>
<keyword evidence="5 6" id="KW-0472">Membrane</keyword>
<evidence type="ECO:0000313" key="9">
    <source>
        <dbReference type="Proteomes" id="UP000629371"/>
    </source>
</evidence>
<evidence type="ECO:0000256" key="3">
    <source>
        <dbReference type="ARBA" id="ARBA00022692"/>
    </source>
</evidence>
<feature type="transmembrane region" description="Helical" evidence="6">
    <location>
        <begin position="234"/>
        <end position="253"/>
    </location>
</feature>
<reference evidence="8 9" key="1">
    <citation type="submission" date="2021-01" db="EMBL/GenBank/DDBJ databases">
        <title>WGS of actinomycetes isolated from Thailand.</title>
        <authorList>
            <person name="Thawai C."/>
        </authorList>
    </citation>
    <scope>NUCLEOTIDE SEQUENCE [LARGE SCALE GENOMIC DNA]</scope>
    <source>
        <strain evidence="8 9">CH9-7</strain>
    </source>
</reference>
<feature type="transmembrane region" description="Helical" evidence="6">
    <location>
        <begin position="203"/>
        <end position="222"/>
    </location>
</feature>
<keyword evidence="4 6" id="KW-1133">Transmembrane helix</keyword>
<evidence type="ECO:0000256" key="1">
    <source>
        <dbReference type="ARBA" id="ARBA00004651"/>
    </source>
</evidence>
<dbReference type="Pfam" id="PF02687">
    <property type="entry name" value="FtsX"/>
    <property type="match status" value="2"/>
</dbReference>
<dbReference type="PANTHER" id="PTHR30287:SF1">
    <property type="entry name" value="INNER MEMBRANE PROTEIN"/>
    <property type="match status" value="1"/>
</dbReference>
<proteinExistence type="predicted"/>
<organism evidence="8 9">
    <name type="scientific">Streptomyces siderophoricus</name>
    <dbReference type="NCBI Taxonomy" id="2802281"/>
    <lineage>
        <taxon>Bacteria</taxon>
        <taxon>Bacillati</taxon>
        <taxon>Actinomycetota</taxon>
        <taxon>Actinomycetes</taxon>
        <taxon>Kitasatosporales</taxon>
        <taxon>Streptomycetaceae</taxon>
        <taxon>Streptomyces</taxon>
    </lineage>
</organism>
<feature type="transmembrane region" description="Helical" evidence="6">
    <location>
        <begin position="157"/>
        <end position="182"/>
    </location>
</feature>
<keyword evidence="9" id="KW-1185">Reference proteome</keyword>
<name>A0ABS1N3U6_9ACTN</name>
<feature type="domain" description="ABC3 transporter permease C-terminal" evidence="7">
    <location>
        <begin position="65"/>
        <end position="183"/>
    </location>
</feature>
<feature type="transmembrane region" description="Helical" evidence="6">
    <location>
        <begin position="21"/>
        <end position="43"/>
    </location>
</feature>
<dbReference type="InterPro" id="IPR003838">
    <property type="entry name" value="ABC3_permease_C"/>
</dbReference>